<gene>
    <name evidence="2" type="ORF">KIH39_14560</name>
</gene>
<dbReference type="Gene3D" id="3.40.720.10">
    <property type="entry name" value="Alkaline Phosphatase, subunit A"/>
    <property type="match status" value="1"/>
</dbReference>
<dbReference type="PANTHER" id="PTHR43737:SF1">
    <property type="entry name" value="DUF1501 DOMAIN-CONTAINING PROTEIN"/>
    <property type="match status" value="1"/>
</dbReference>
<feature type="compositionally biased region" description="Polar residues" evidence="1">
    <location>
        <begin position="102"/>
        <end position="115"/>
    </location>
</feature>
<reference evidence="2" key="1">
    <citation type="submission" date="2021-05" db="EMBL/GenBank/DDBJ databases">
        <title>Complete genome sequence of the cellulolytic planctomycete Telmatocola sphagniphila SP2T and characterization of the first cellulase from planctomycetes.</title>
        <authorList>
            <person name="Rakitin A.L."/>
            <person name="Beletsky A.V."/>
            <person name="Naumoff D.G."/>
            <person name="Kulichevskaya I.S."/>
            <person name="Mardanov A.V."/>
            <person name="Ravin N.V."/>
            <person name="Dedysh S.N."/>
        </authorList>
    </citation>
    <scope>NUCLEOTIDE SEQUENCE</scope>
    <source>
        <strain evidence="2">SP2T</strain>
    </source>
</reference>
<dbReference type="AlphaFoldDB" id="A0A8E6B2V4"/>
<organism evidence="2 3">
    <name type="scientific">Telmatocola sphagniphila</name>
    <dbReference type="NCBI Taxonomy" id="1123043"/>
    <lineage>
        <taxon>Bacteria</taxon>
        <taxon>Pseudomonadati</taxon>
        <taxon>Planctomycetota</taxon>
        <taxon>Planctomycetia</taxon>
        <taxon>Gemmatales</taxon>
        <taxon>Gemmataceae</taxon>
    </lineage>
</organism>
<evidence type="ECO:0000313" key="2">
    <source>
        <dbReference type="EMBL" id="QVL30081.1"/>
    </source>
</evidence>
<feature type="region of interest" description="Disordered" evidence="1">
    <location>
        <begin position="92"/>
        <end position="119"/>
    </location>
</feature>
<dbReference type="InterPro" id="IPR010869">
    <property type="entry name" value="DUF1501"/>
</dbReference>
<dbReference type="InterPro" id="IPR006311">
    <property type="entry name" value="TAT_signal"/>
</dbReference>
<dbReference type="PROSITE" id="PS51318">
    <property type="entry name" value="TAT"/>
    <property type="match status" value="1"/>
</dbReference>
<dbReference type="Pfam" id="PF07394">
    <property type="entry name" value="DUF1501"/>
    <property type="match status" value="1"/>
</dbReference>
<keyword evidence="3" id="KW-1185">Reference proteome</keyword>
<evidence type="ECO:0000256" key="1">
    <source>
        <dbReference type="SAM" id="MobiDB-lite"/>
    </source>
</evidence>
<dbReference type="Proteomes" id="UP000676194">
    <property type="component" value="Chromosome"/>
</dbReference>
<dbReference type="PANTHER" id="PTHR43737">
    <property type="entry name" value="BLL7424 PROTEIN"/>
    <property type="match status" value="1"/>
</dbReference>
<proteinExistence type="predicted"/>
<dbReference type="SUPFAM" id="SSF53649">
    <property type="entry name" value="Alkaline phosphatase-like"/>
    <property type="match status" value="1"/>
</dbReference>
<protein>
    <submittedName>
        <fullName evidence="2">DUF1501 domain-containing protein</fullName>
    </submittedName>
</protein>
<sequence length="482" mass="53435">MLPDTSSLWPQTRAQNRRQFLCEAGGGLGAIALNWLMAQDSAAAEQKLSTNPLAARKPHFSPKAKQVIFLFMVGGPSQIDLFDPKPALEKYAGKPLPESTGRPKSQFTDGQSPLLPSTRKFKRQGKSGLWLSDLMPHLANCVDDICYLNSCWCTNTIHAPAMYELHTGRTLMGYPSLGSWVTYGLGSVSDNLPAYCVLTQPEGVLEGGAPCWGSGFLPALYQGTVFRKGSTPILNLRPPNTIGEEQHKQTFDFVKKLNERHPDAQDSELAARIASYELAFRMQQHAPEAVDLNRESAKTKEMYGLNRKETADFGTRLLLTRRLIERGVRFVQVYSGGGPLVTQWDAHDDLNSNHENMCARVDQPIAALLTDLKQRDLLKDTLVVWCSEFGRTPNTQGGRGRDHNPLGYTMWFAGGGVKGGQAIGETDEFGLKAVKDRISVNDFHATLLHLLGLDHEKLTFRHNSRDERLTDVAGEVVQKVFE</sequence>
<name>A0A8E6B2V4_9BACT</name>
<dbReference type="KEGG" id="tsph:KIH39_14560"/>
<dbReference type="InterPro" id="IPR017850">
    <property type="entry name" value="Alkaline_phosphatase_core_sf"/>
</dbReference>
<dbReference type="EMBL" id="CP074694">
    <property type="protein sequence ID" value="QVL30081.1"/>
    <property type="molecule type" value="Genomic_DNA"/>
</dbReference>
<accession>A0A8E6B2V4</accession>
<evidence type="ECO:0000313" key="3">
    <source>
        <dbReference type="Proteomes" id="UP000676194"/>
    </source>
</evidence>